<feature type="domain" description="STAS" evidence="3">
    <location>
        <begin position="1"/>
        <end position="110"/>
    </location>
</feature>
<dbReference type="InterPro" id="IPR003658">
    <property type="entry name" value="Anti-sigma_ant"/>
</dbReference>
<evidence type="ECO:0000313" key="4">
    <source>
        <dbReference type="EMBL" id="OAH50733.1"/>
    </source>
</evidence>
<dbReference type="InterPro" id="IPR036513">
    <property type="entry name" value="STAS_dom_sf"/>
</dbReference>
<dbReference type="PANTHER" id="PTHR33495:SF2">
    <property type="entry name" value="ANTI-SIGMA FACTOR ANTAGONIST TM_1081-RELATED"/>
    <property type="match status" value="1"/>
</dbReference>
<dbReference type="PROSITE" id="PS50801">
    <property type="entry name" value="STAS"/>
    <property type="match status" value="1"/>
</dbReference>
<evidence type="ECO:0000313" key="5">
    <source>
        <dbReference type="Proteomes" id="UP000076998"/>
    </source>
</evidence>
<dbReference type="RefSeq" id="WP_064001249.1">
    <property type="nucleotide sequence ID" value="NZ_LSTV01000001.1"/>
</dbReference>
<dbReference type="PANTHER" id="PTHR33495">
    <property type="entry name" value="ANTI-SIGMA FACTOR ANTAGONIST TM_1081-RELATED-RELATED"/>
    <property type="match status" value="1"/>
</dbReference>
<gene>
    <name evidence="4" type="ORF">AYL44_00125</name>
</gene>
<dbReference type="SUPFAM" id="SSF52091">
    <property type="entry name" value="SpoIIaa-like"/>
    <property type="match status" value="1"/>
</dbReference>
<dbReference type="Proteomes" id="UP000076998">
    <property type="component" value="Unassembled WGS sequence"/>
</dbReference>
<dbReference type="OrthoDB" id="9793697at2"/>
<dbReference type="GO" id="GO:0043856">
    <property type="term" value="F:anti-sigma factor antagonist activity"/>
    <property type="evidence" value="ECO:0007669"/>
    <property type="project" value="InterPro"/>
</dbReference>
<reference evidence="4 5" key="1">
    <citation type="submission" date="2016-02" db="EMBL/GenBank/DDBJ databases">
        <authorList>
            <person name="Wen L."/>
            <person name="He K."/>
            <person name="Yang H."/>
        </authorList>
    </citation>
    <scope>NUCLEOTIDE SEQUENCE [LARGE SCALE GENOMIC DNA]</scope>
    <source>
        <strain evidence="4 5">CD11_3</strain>
    </source>
</reference>
<evidence type="ECO:0000259" key="3">
    <source>
        <dbReference type="PROSITE" id="PS50801"/>
    </source>
</evidence>
<proteinExistence type="inferred from homology"/>
<accession>A0A177KBG0</accession>
<dbReference type="EMBL" id="LSTV01000001">
    <property type="protein sequence ID" value="OAH50733.1"/>
    <property type="molecule type" value="Genomic_DNA"/>
</dbReference>
<name>A0A177KBG0_9MICO</name>
<evidence type="ECO:0000256" key="1">
    <source>
        <dbReference type="ARBA" id="ARBA00009013"/>
    </source>
</evidence>
<dbReference type="CDD" id="cd07043">
    <property type="entry name" value="STAS_anti-anti-sigma_factors"/>
    <property type="match status" value="1"/>
</dbReference>
<comment type="similarity">
    <text evidence="1 2">Belongs to the anti-sigma-factor antagonist family.</text>
</comment>
<organism evidence="4 5">
    <name type="scientific">Microbacterium oleivorans</name>
    <dbReference type="NCBI Taxonomy" id="273677"/>
    <lineage>
        <taxon>Bacteria</taxon>
        <taxon>Bacillati</taxon>
        <taxon>Actinomycetota</taxon>
        <taxon>Actinomycetes</taxon>
        <taxon>Micrococcales</taxon>
        <taxon>Microbacteriaceae</taxon>
        <taxon>Microbacterium</taxon>
    </lineage>
</organism>
<evidence type="ECO:0000256" key="2">
    <source>
        <dbReference type="RuleBase" id="RU003749"/>
    </source>
</evidence>
<sequence>MDITVTPADGYAVVAVEGRLTAPGVARFRAAVDDAIAARSARVVVDLSRTEFIDSSGIGALIGGLKAARLADGDLRIADVPEAVARVLTLTNLDRVLRAYPNAEAAFDGQ</sequence>
<dbReference type="Gene3D" id="3.30.750.24">
    <property type="entry name" value="STAS domain"/>
    <property type="match status" value="1"/>
</dbReference>
<comment type="caution">
    <text evidence="4">The sequence shown here is derived from an EMBL/GenBank/DDBJ whole genome shotgun (WGS) entry which is preliminary data.</text>
</comment>
<dbReference type="NCBIfam" id="TIGR00377">
    <property type="entry name" value="ant_ant_sig"/>
    <property type="match status" value="1"/>
</dbReference>
<dbReference type="Pfam" id="PF01740">
    <property type="entry name" value="STAS"/>
    <property type="match status" value="1"/>
</dbReference>
<protein>
    <recommendedName>
        <fullName evidence="2">Anti-sigma factor antagonist</fullName>
    </recommendedName>
</protein>
<dbReference type="InterPro" id="IPR002645">
    <property type="entry name" value="STAS_dom"/>
</dbReference>
<dbReference type="AlphaFoldDB" id="A0A177KBG0"/>